<keyword evidence="2" id="KW-1185">Reference proteome</keyword>
<evidence type="ECO:0000313" key="2">
    <source>
        <dbReference type="Proteomes" id="UP000031473"/>
    </source>
</evidence>
<sequence>MNIEDILLPPRAIKTEKWQLGNIISNEIPENGIVLVFCSDYRGLKNGNAEILDHKKVRKELYQLSKLDFDLPICDLGDLISGKSHQDTHYILQEVLSMCHYKNSIPVIVGGSNDLAFSLFSALNFHQKNINYTQVSNIISLLNDSEEINEKNFLSKIFSSKEFSLKNYHHLGYQKHLNEVDSVKLMKEVEFDVIRLAEMMNSTERTEPFFRRADLVTLNCDAIESRGDGFSVNPQVNGLNNREICAYMKEIGLSENLKSVGIFNFNANSEEFLNHQLLAQIIWHLIEGINIQKSHPVERSYETFWVLIDDGQFAFKRDTFTNLWYFGEDEKVANLIPCSRFEYEEAKRGFLNARLLKN</sequence>
<gene>
    <name evidence="1" type="ORF">OA86_07380</name>
</gene>
<dbReference type="EMBL" id="JSYL01000003">
    <property type="protein sequence ID" value="KIA89401.1"/>
    <property type="molecule type" value="Genomic_DNA"/>
</dbReference>
<comment type="caution">
    <text evidence="1">The sequence shown here is derived from an EMBL/GenBank/DDBJ whole genome shotgun (WGS) entry which is preliminary data.</text>
</comment>
<dbReference type="SUPFAM" id="SSF52768">
    <property type="entry name" value="Arginase/deacetylase"/>
    <property type="match status" value="1"/>
</dbReference>
<dbReference type="STRING" id="266749.SAMN05421876_105210"/>
<dbReference type="RefSeq" id="WP_039351123.1">
    <property type="nucleotide sequence ID" value="NZ_FOLA01000005.1"/>
</dbReference>
<dbReference type="Proteomes" id="UP000031473">
    <property type="component" value="Unassembled WGS sequence"/>
</dbReference>
<protein>
    <submittedName>
        <fullName evidence="1">Arginase</fullName>
    </submittedName>
</protein>
<accession>A0A0C1CYD2</accession>
<organism evidence="1 2">
    <name type="scientific">Kaistella jeonii</name>
    <dbReference type="NCBI Taxonomy" id="266749"/>
    <lineage>
        <taxon>Bacteria</taxon>
        <taxon>Pseudomonadati</taxon>
        <taxon>Bacteroidota</taxon>
        <taxon>Flavobacteriia</taxon>
        <taxon>Flavobacteriales</taxon>
        <taxon>Weeksellaceae</taxon>
        <taxon>Chryseobacterium group</taxon>
        <taxon>Kaistella</taxon>
    </lineage>
</organism>
<dbReference type="CDD" id="cd09988">
    <property type="entry name" value="Formimidoylglutamase"/>
    <property type="match status" value="1"/>
</dbReference>
<dbReference type="Gene3D" id="3.40.800.10">
    <property type="entry name" value="Ureohydrolase domain"/>
    <property type="match status" value="1"/>
</dbReference>
<reference evidence="1 2" key="1">
    <citation type="submission" date="2014-10" db="EMBL/GenBank/DDBJ databases">
        <title>Kaistella jeonii genome.</title>
        <authorList>
            <person name="Clayton J.T."/>
            <person name="Newman J.D."/>
        </authorList>
    </citation>
    <scope>NUCLEOTIDE SEQUENCE [LARGE SCALE GENOMIC DNA]</scope>
    <source>
        <strain evidence="1 2">DSM 17048</strain>
    </source>
</reference>
<dbReference type="OrthoDB" id="931936at2"/>
<proteinExistence type="predicted"/>
<evidence type="ECO:0000313" key="1">
    <source>
        <dbReference type="EMBL" id="KIA89401.1"/>
    </source>
</evidence>
<name>A0A0C1CYD2_9FLAO</name>
<dbReference type="InterPro" id="IPR023696">
    <property type="entry name" value="Ureohydrolase_dom_sf"/>
</dbReference>
<dbReference type="AlphaFoldDB" id="A0A0C1CYD2"/>